<evidence type="ECO:0000313" key="2">
    <source>
        <dbReference type="EMBL" id="KAL2070308.1"/>
    </source>
</evidence>
<reference evidence="2 3" key="1">
    <citation type="journal article" date="2024" name="Commun. Biol.">
        <title>Comparative genomic analysis of thermophilic fungi reveals convergent evolutionary adaptations and gene losses.</title>
        <authorList>
            <person name="Steindorff A.S."/>
            <person name="Aguilar-Pontes M.V."/>
            <person name="Robinson A.J."/>
            <person name="Andreopoulos B."/>
            <person name="LaButti K."/>
            <person name="Kuo A."/>
            <person name="Mondo S."/>
            <person name="Riley R."/>
            <person name="Otillar R."/>
            <person name="Haridas S."/>
            <person name="Lipzen A."/>
            <person name="Grimwood J."/>
            <person name="Schmutz J."/>
            <person name="Clum A."/>
            <person name="Reid I.D."/>
            <person name="Moisan M.C."/>
            <person name="Butler G."/>
            <person name="Nguyen T.T.M."/>
            <person name="Dewar K."/>
            <person name="Conant G."/>
            <person name="Drula E."/>
            <person name="Henrissat B."/>
            <person name="Hansel C."/>
            <person name="Singer S."/>
            <person name="Hutchinson M.I."/>
            <person name="de Vries R.P."/>
            <person name="Natvig D.O."/>
            <person name="Powell A.J."/>
            <person name="Tsang A."/>
            <person name="Grigoriev I.V."/>
        </authorList>
    </citation>
    <scope>NUCLEOTIDE SEQUENCE [LARGE SCALE GENOMIC DNA]</scope>
    <source>
        <strain evidence="2 3">CBS 494.80</strain>
    </source>
</reference>
<gene>
    <name evidence="2" type="ORF">VTL71DRAFT_13334</name>
</gene>
<accession>A0ABR4CK18</accession>
<keyword evidence="3" id="KW-1185">Reference proteome</keyword>
<dbReference type="PANTHER" id="PTHR35910">
    <property type="entry name" value="2EXR DOMAIN-CONTAINING PROTEIN"/>
    <property type="match status" value="1"/>
</dbReference>
<evidence type="ECO:0000259" key="1">
    <source>
        <dbReference type="Pfam" id="PF20150"/>
    </source>
</evidence>
<protein>
    <recommendedName>
        <fullName evidence="1">2EXR domain-containing protein</fullName>
    </recommendedName>
</protein>
<dbReference type="InterPro" id="IPR045518">
    <property type="entry name" value="2EXR"/>
</dbReference>
<evidence type="ECO:0000313" key="3">
    <source>
        <dbReference type="Proteomes" id="UP001595075"/>
    </source>
</evidence>
<dbReference type="Proteomes" id="UP001595075">
    <property type="component" value="Unassembled WGS sequence"/>
</dbReference>
<proteinExistence type="predicted"/>
<organism evidence="2 3">
    <name type="scientific">Oculimacula yallundae</name>
    <dbReference type="NCBI Taxonomy" id="86028"/>
    <lineage>
        <taxon>Eukaryota</taxon>
        <taxon>Fungi</taxon>
        <taxon>Dikarya</taxon>
        <taxon>Ascomycota</taxon>
        <taxon>Pezizomycotina</taxon>
        <taxon>Leotiomycetes</taxon>
        <taxon>Helotiales</taxon>
        <taxon>Ploettnerulaceae</taxon>
        <taxon>Oculimacula</taxon>
    </lineage>
</organism>
<dbReference type="EMBL" id="JAZHXI010000006">
    <property type="protein sequence ID" value="KAL2070308.1"/>
    <property type="molecule type" value="Genomic_DNA"/>
</dbReference>
<sequence>MSSRASPEALKSDATSFFRFSSLPAEIRDLIWQAAAFPRIVNLVLAVEAEHKCSRVWSQTPIEGPESMGFFDLDHQRGEFRRAQGPMPPYGFRSYSMPALLTTCKESLGVARSIYTKSFGSATRAPVTWFNFEVDTLLISQHTFNHLGSAEEVQWIDVDEEEPYWTVSPDDMSEDVKKVQHVAFCQNLDLIEHVGAFIHDVLSHLGNVKTVTLSPLIHKEDRNLNLAYLEYTDVNPIPGPLTDIDDLHPQLGLAFPAWTDYHTCHVQGRFWSNPELLWNGRSSSFYIANNYRQMPEESVNGQPPWPMPCLQFKPILGQQRRLEYLRDRQQYDRDQDSQSAVVT</sequence>
<dbReference type="Pfam" id="PF20150">
    <property type="entry name" value="2EXR"/>
    <property type="match status" value="1"/>
</dbReference>
<feature type="domain" description="2EXR" evidence="1">
    <location>
        <begin position="17"/>
        <end position="137"/>
    </location>
</feature>
<dbReference type="PANTHER" id="PTHR35910:SF1">
    <property type="entry name" value="2EXR DOMAIN-CONTAINING PROTEIN"/>
    <property type="match status" value="1"/>
</dbReference>
<name>A0ABR4CK18_9HELO</name>
<comment type="caution">
    <text evidence="2">The sequence shown here is derived from an EMBL/GenBank/DDBJ whole genome shotgun (WGS) entry which is preliminary data.</text>
</comment>